<dbReference type="AlphaFoldDB" id="A0ABD2PXN2"/>
<feature type="region of interest" description="Disordered" evidence="1">
    <location>
        <begin position="210"/>
        <end position="237"/>
    </location>
</feature>
<dbReference type="InterPro" id="IPR000313">
    <property type="entry name" value="PWWP_dom"/>
</dbReference>
<feature type="region of interest" description="Disordered" evidence="1">
    <location>
        <begin position="157"/>
        <end position="183"/>
    </location>
</feature>
<comment type="caution">
    <text evidence="3">The sequence shown here is derived from an EMBL/GenBank/DDBJ whole genome shotgun (WGS) entry which is preliminary data.</text>
</comment>
<feature type="region of interest" description="Disordered" evidence="1">
    <location>
        <begin position="489"/>
        <end position="517"/>
    </location>
</feature>
<feature type="region of interest" description="Disordered" evidence="1">
    <location>
        <begin position="681"/>
        <end position="705"/>
    </location>
</feature>
<evidence type="ECO:0000313" key="3">
    <source>
        <dbReference type="EMBL" id="KAL3312179.1"/>
    </source>
</evidence>
<evidence type="ECO:0000313" key="4">
    <source>
        <dbReference type="Proteomes" id="UP001626550"/>
    </source>
</evidence>
<feature type="compositionally biased region" description="Polar residues" evidence="1">
    <location>
        <begin position="218"/>
        <end position="227"/>
    </location>
</feature>
<dbReference type="Pfam" id="PF00855">
    <property type="entry name" value="PWWP"/>
    <property type="match status" value="1"/>
</dbReference>
<proteinExistence type="predicted"/>
<evidence type="ECO:0000259" key="2">
    <source>
        <dbReference type="PROSITE" id="PS50812"/>
    </source>
</evidence>
<dbReference type="Gene3D" id="2.30.30.140">
    <property type="match status" value="1"/>
</dbReference>
<keyword evidence="4" id="KW-1185">Reference proteome</keyword>
<name>A0ABD2PXN2_9PLAT</name>
<feature type="compositionally biased region" description="Polar residues" evidence="1">
    <location>
        <begin position="501"/>
        <end position="513"/>
    </location>
</feature>
<feature type="non-terminal residue" evidence="3">
    <location>
        <position position="1"/>
    </location>
</feature>
<feature type="domain" description="PWWP" evidence="2">
    <location>
        <begin position="345"/>
        <end position="402"/>
    </location>
</feature>
<evidence type="ECO:0000256" key="1">
    <source>
        <dbReference type="SAM" id="MobiDB-lite"/>
    </source>
</evidence>
<accession>A0ABD2PXN2</accession>
<dbReference type="PROSITE" id="PS50812">
    <property type="entry name" value="PWWP"/>
    <property type="match status" value="1"/>
</dbReference>
<organism evidence="3 4">
    <name type="scientific">Cichlidogyrus casuarinus</name>
    <dbReference type="NCBI Taxonomy" id="1844966"/>
    <lineage>
        <taxon>Eukaryota</taxon>
        <taxon>Metazoa</taxon>
        <taxon>Spiralia</taxon>
        <taxon>Lophotrochozoa</taxon>
        <taxon>Platyhelminthes</taxon>
        <taxon>Monogenea</taxon>
        <taxon>Monopisthocotylea</taxon>
        <taxon>Dactylogyridea</taxon>
        <taxon>Ancyrocephalidae</taxon>
        <taxon>Cichlidogyrus</taxon>
    </lineage>
</organism>
<feature type="compositionally biased region" description="Basic and acidic residues" evidence="1">
    <location>
        <begin position="489"/>
        <end position="499"/>
    </location>
</feature>
<protein>
    <submittedName>
        <fullName evidence="3">PWWP domain containing 2B</fullName>
    </submittedName>
</protein>
<gene>
    <name evidence="3" type="primary">PWWP2B_2</name>
    <name evidence="3" type="ORF">Ciccas_009232</name>
</gene>
<dbReference type="Proteomes" id="UP001626550">
    <property type="component" value="Unassembled WGS sequence"/>
</dbReference>
<reference evidence="3 4" key="1">
    <citation type="submission" date="2024-11" db="EMBL/GenBank/DDBJ databases">
        <title>Adaptive evolution of stress response genes in parasites aligns with host niche diversity.</title>
        <authorList>
            <person name="Hahn C."/>
            <person name="Resl P."/>
        </authorList>
    </citation>
    <scope>NUCLEOTIDE SEQUENCE [LARGE SCALE GENOMIC DNA]</scope>
    <source>
        <strain evidence="3">EGGRZ-B1_66</strain>
        <tissue evidence="3">Body</tissue>
    </source>
</reference>
<dbReference type="EMBL" id="JBJKFK010001814">
    <property type="protein sequence ID" value="KAL3312179.1"/>
    <property type="molecule type" value="Genomic_DNA"/>
</dbReference>
<dbReference type="SUPFAM" id="SSF63748">
    <property type="entry name" value="Tudor/PWWP/MBT"/>
    <property type="match status" value="1"/>
</dbReference>
<feature type="compositionally biased region" description="Low complexity" evidence="1">
    <location>
        <begin position="540"/>
        <end position="558"/>
    </location>
</feature>
<feature type="region of interest" description="Disordered" evidence="1">
    <location>
        <begin position="535"/>
        <end position="558"/>
    </location>
</feature>
<sequence length="705" mass="77872">TLGVNETRIKSSVSWPLSVNQQITPSLLKSIPCSVERYTVKSDDQTSCLAIFTASPEKNFAHYRKQRPTSISRILRPRRFLCRKCRSTFNVSENGTQHKKRVINRKVAELESIKQVTPPIIPVRQLFVEEEHSSACSNVLEEDHAVIISSLPSVTSPEAVKPKKRRGRPRMNSLPVISGKTSRLKQSCMHEPLKIAKVKSADISVIEFDPSKRGAAGSQPSESSSPNRKVKDCEKPKNRWIRAERMRRSQELDTSNEPTMTRLRTKSGENDCIEISSISSVKNDLKSNPTVSNPPLSLKIRIGRNPSSDSNSDKISQASNCSKRDIVYSVLPIRVDVEKLTSFRVGDIVWSKLAGWPFWPAEITHLCQSAADPNRANACLRWFAWNQVSYVDCEKLEQFLENYEKRYNKKKKGAGSYHQSVQQAMKVALRRREGKENVVDSAQSLVESHTPTSHGLQVKPSIKKIKRRVEGEMPSFVSPLESLETEMVKTPEEKAKEPSEIVSTSTGETANSEQKSHFEVPTFSDDEEDITGASGRLIIDPDSGYGPPPSSSTSLPFLPNSHSTSLPCASSSLHFQTANSTPSHSVSSNLLNSLTAMTTPSTNCFTVNSATSKLASSAVSKNPLSTNFDFFGSFDALINSHSTTNPYSMGMKWSSSNMPSAGLSSSIPLVQKLPTEQITHTGNSSGLFFGNSTNRGPTNDYPTKS</sequence>